<comment type="caution">
    <text evidence="1">The sequence shown here is derived from an EMBL/GenBank/DDBJ whole genome shotgun (WGS) entry which is preliminary data.</text>
</comment>
<organism evidence="1 2">
    <name type="scientific">Peronosclerospora sorghi</name>
    <dbReference type="NCBI Taxonomy" id="230839"/>
    <lineage>
        <taxon>Eukaryota</taxon>
        <taxon>Sar</taxon>
        <taxon>Stramenopiles</taxon>
        <taxon>Oomycota</taxon>
        <taxon>Peronosporomycetes</taxon>
        <taxon>Peronosporales</taxon>
        <taxon>Peronosporaceae</taxon>
        <taxon>Peronosclerospora</taxon>
    </lineage>
</organism>
<protein>
    <submittedName>
        <fullName evidence="1">Uncharacterized protein</fullName>
    </submittedName>
</protein>
<reference evidence="1 2" key="1">
    <citation type="journal article" date="2022" name="bioRxiv">
        <title>The genome of the oomycete Peronosclerospora sorghi, a cosmopolitan pathogen of maize and sorghum, is inflated with dispersed pseudogenes.</title>
        <authorList>
            <person name="Fletcher K."/>
            <person name="Martin F."/>
            <person name="Isakeit T."/>
            <person name="Cavanaugh K."/>
            <person name="Magill C."/>
            <person name="Michelmore R."/>
        </authorList>
    </citation>
    <scope>NUCLEOTIDE SEQUENCE [LARGE SCALE GENOMIC DNA]</scope>
    <source>
        <strain evidence="1">P6</strain>
    </source>
</reference>
<dbReference type="Proteomes" id="UP001163321">
    <property type="component" value="Chromosome 12"/>
</dbReference>
<gene>
    <name evidence="1" type="ORF">PsorP6_011922</name>
</gene>
<proteinExistence type="predicted"/>
<keyword evidence="2" id="KW-1185">Reference proteome</keyword>
<evidence type="ECO:0000313" key="2">
    <source>
        <dbReference type="Proteomes" id="UP001163321"/>
    </source>
</evidence>
<sequence length="1058" mass="115798">MATSDGPDMSHSSSLSAATTESRRPAPFVSSSSNGGRPMLHPPARVPAASGRWDATRPSTSSAMPSTVKLLSELERSWAMFAASWRVVDLFGGLQIWQEHASETDPRASSLSTVEPLNNVLLSTVSAGVVTFLAGQIGGGGLLVSVMLTLSVASAAFWTLTNGRARQAVPCFKTIQVVDGSPFEIFSYLMGIKNSAVWDASVDRAEVVHTIDDQSDILHIVYKPVWMWPIWLAPRDLCVLRYWRRAADGSYVICMQSALHPECPPTHGLVRATCRGGGFVISPRALSVTPGDELTSLVTNVVHLDPRGWEGKLLLRLNMMHAYMRPHVLSLTGLRDVMEARKYVCPNVPEEFSAALAASTDDQLAAIAQERDGRGGVATDGGAAVSQLEAFPCNVPRSMWAEPDGASMMVRGPDYLLDRRKIPSQSPSFCLVGVDLYESSEAIEHIASRAENPVQRELRRHEEQGTEMPFTFVINFVVPGTPRINLVLYYQVPQASVLTDGSPWAELMADFLEGSDTFRNERFKLIPSIVEGSFIVRQAVGSTPALIGKKLRQPYYRGKHYFELDVDISSSAVANRVVGLVSGYLKKLVIDMGFVLEGQSPDELPERLFGSARLVHLDLSVAQKLTSDNGIRVQFVTKDASIRVTETPFAVPTRLTRRGLSQVVNHLLDTGDHVRPFDFLIDGRFLRSSLAKYLHTNHVSEEALLTLEYVETLAEPQKQHGSEHPDWVSAVAAIDDENVVTGCYDGVLRVYDAQGEFKTSVKAHHGAIKAVSVSASPSKSGEVVIASSGKDQRGQLWRYTLKSATLSPLAALTGHLNSVDAVAMHASGRRVATGSWDNTVRVWQTPSGEDARDEERATKKLQKIDKDLGAVSFQQREAAIVLAGHTSYVTSVAFVPTTSEQDEDVVVSAGSDRTVRFWDVVTQSCSRSLVGNRAVSDMSVNAHRLVLTAHPDRCIRLWDPRAQQSGDSIVQSTFHSHTEWVTSVAWHPNESNPTHLFVSGSYDGTAKVWDTRASIPLYTVKAHQGKLLDLSWRTRGKNDSTVAFVTGGDDKQLNYFSV</sequence>
<name>A0ACC0WMH3_9STRA</name>
<evidence type="ECO:0000313" key="1">
    <source>
        <dbReference type="EMBL" id="KAI9919113.1"/>
    </source>
</evidence>
<accession>A0ACC0WMH3</accession>
<dbReference type="EMBL" id="CM047591">
    <property type="protein sequence ID" value="KAI9919113.1"/>
    <property type="molecule type" value="Genomic_DNA"/>
</dbReference>